<comment type="caution">
    <text evidence="6">The sequence shown here is derived from an EMBL/GenBank/DDBJ whole genome shotgun (WGS) entry which is preliminary data.</text>
</comment>
<keyword evidence="4 5" id="KW-0732">Signal</keyword>
<dbReference type="Proteomes" id="UP000783686">
    <property type="component" value="Unassembled WGS sequence"/>
</dbReference>
<reference evidence="6" key="1">
    <citation type="submission" date="2020-09" db="EMBL/GenBank/DDBJ databases">
        <authorList>
            <person name="Kikuchi T."/>
        </authorList>
    </citation>
    <scope>NUCLEOTIDE SEQUENCE</scope>
    <source>
        <strain evidence="6">SH1</strain>
    </source>
</reference>
<keyword evidence="3" id="KW-0964">Secreted</keyword>
<dbReference type="InterPro" id="IPR001534">
    <property type="entry name" value="Transthyretin-like"/>
</dbReference>
<dbReference type="EMBL" id="CAJFCW020000004">
    <property type="protein sequence ID" value="CAG9113609.1"/>
    <property type="molecule type" value="Genomic_DNA"/>
</dbReference>
<comment type="similarity">
    <text evidence="2">Belongs to the nematode transthyretin-like family.</text>
</comment>
<dbReference type="PANTHER" id="PTHR21700">
    <property type="entry name" value="TRANSTHYRETIN-LIKE FAMILY PROTEIN-RELATED"/>
    <property type="match status" value="1"/>
</dbReference>
<dbReference type="InterPro" id="IPR038479">
    <property type="entry name" value="Transthyretin-like_sf"/>
</dbReference>
<dbReference type="Gene3D" id="2.60.40.3330">
    <property type="match status" value="1"/>
</dbReference>
<dbReference type="Proteomes" id="UP000614601">
    <property type="component" value="Unassembled WGS sequence"/>
</dbReference>
<evidence type="ECO:0000256" key="5">
    <source>
        <dbReference type="SAM" id="SignalP"/>
    </source>
</evidence>
<evidence type="ECO:0000313" key="6">
    <source>
        <dbReference type="EMBL" id="CAD5220382.1"/>
    </source>
</evidence>
<evidence type="ECO:0000256" key="2">
    <source>
        <dbReference type="ARBA" id="ARBA00010112"/>
    </source>
</evidence>
<dbReference type="GO" id="GO:0005576">
    <property type="term" value="C:extracellular region"/>
    <property type="evidence" value="ECO:0007669"/>
    <property type="project" value="UniProtKB-SubCell"/>
</dbReference>
<gene>
    <name evidence="6" type="ORF">BOKJ2_LOCUS8916</name>
</gene>
<comment type="subcellular location">
    <subcellularLocation>
        <location evidence="1">Secreted</location>
    </subcellularLocation>
</comment>
<evidence type="ECO:0000313" key="7">
    <source>
        <dbReference type="Proteomes" id="UP000614601"/>
    </source>
</evidence>
<dbReference type="PANTHER" id="PTHR21700:SF25">
    <property type="entry name" value="TRANSTHYRETIN-LIKE FAMILY PROTEIN"/>
    <property type="match status" value="1"/>
</dbReference>
<accession>A0A811KXV5</accession>
<evidence type="ECO:0000256" key="1">
    <source>
        <dbReference type="ARBA" id="ARBA00004613"/>
    </source>
</evidence>
<feature type="signal peptide" evidence="5">
    <location>
        <begin position="1"/>
        <end position="20"/>
    </location>
</feature>
<evidence type="ECO:0000256" key="3">
    <source>
        <dbReference type="ARBA" id="ARBA00022525"/>
    </source>
</evidence>
<dbReference type="GO" id="GO:0009986">
    <property type="term" value="C:cell surface"/>
    <property type="evidence" value="ECO:0007669"/>
    <property type="project" value="InterPro"/>
</dbReference>
<sequence length="161" mass="18532">MSRIIFFIVYTLYLLDVSTATTECLWATGILECRRNQSRVEGAVVEVYDLDGPESSSLTNPLDPDDKVGFSYVDNTQGLWNVEGCAADQDWIPGIPNRPEFYIRIFHKCNKPEGEFKRIAPVFRVYTPETYDYHIQHPIVLDHDYNPKDDEKAFEFDLGSV</sequence>
<feature type="chain" id="PRO_5035681804" evidence="5">
    <location>
        <begin position="21"/>
        <end position="161"/>
    </location>
</feature>
<proteinExistence type="inferred from homology"/>
<keyword evidence="7" id="KW-1185">Reference proteome</keyword>
<dbReference type="OrthoDB" id="5781683at2759"/>
<organism evidence="6 7">
    <name type="scientific">Bursaphelenchus okinawaensis</name>
    <dbReference type="NCBI Taxonomy" id="465554"/>
    <lineage>
        <taxon>Eukaryota</taxon>
        <taxon>Metazoa</taxon>
        <taxon>Ecdysozoa</taxon>
        <taxon>Nematoda</taxon>
        <taxon>Chromadorea</taxon>
        <taxon>Rhabditida</taxon>
        <taxon>Tylenchina</taxon>
        <taxon>Tylenchomorpha</taxon>
        <taxon>Aphelenchoidea</taxon>
        <taxon>Aphelenchoididae</taxon>
        <taxon>Bursaphelenchus</taxon>
    </lineage>
</organism>
<name>A0A811KXV5_9BILA</name>
<dbReference type="AlphaFoldDB" id="A0A811KXV5"/>
<protein>
    <submittedName>
        <fullName evidence="6">Uncharacterized protein</fullName>
    </submittedName>
</protein>
<dbReference type="EMBL" id="CAJFDH010000004">
    <property type="protein sequence ID" value="CAD5220382.1"/>
    <property type="molecule type" value="Genomic_DNA"/>
</dbReference>
<evidence type="ECO:0000256" key="4">
    <source>
        <dbReference type="ARBA" id="ARBA00022729"/>
    </source>
</evidence>